<protein>
    <submittedName>
        <fullName evidence="5">G-type lectin s-receptor-like serine/threonine-protein kinase lecrk3</fullName>
    </submittedName>
</protein>
<accession>A0AAW0ISN3</accession>
<dbReference type="SMART" id="SM00108">
    <property type="entry name" value="B_lectin"/>
    <property type="match status" value="1"/>
</dbReference>
<dbReference type="GO" id="GO:0016301">
    <property type="term" value="F:kinase activity"/>
    <property type="evidence" value="ECO:0007669"/>
    <property type="project" value="UniProtKB-KW"/>
</dbReference>
<sequence>MAPSTLVHFRSLTLLLLLLPLLPTVFTYSNDECKMLPESPLLAQLRSDSWTSPSGEFAFGFHILLDGENFNHFLLALWFKKIKVQTIVWSANGNKPAPEGSELKLNSYNEFVLNNPQGVELWKVKTNGYKPSCIAMLDNGNLVIRDKYNNPVWESFKEPTDTIFPGQILHKPSKLRSHTSKTSHFKGRFQLYLQKDGNLVLYSLSMPSEDIEKPYFASMTLRWDSQLIFNEAGYIYIQDAVKTYKTYKTYNLTRQDPGSRETFYHMARIDHDGVRLYKHQRDNTSDGSCPSSWTIVQGIPDDIYMWCIGQ</sequence>
<dbReference type="PANTHER" id="PTHR47976:SF2">
    <property type="entry name" value="RECEPTOR-LIKE SERINE_THREONINE-PROTEIN KINASE"/>
    <property type="match status" value="1"/>
</dbReference>
<dbReference type="FunFam" id="2.90.10.30:FF:000001">
    <property type="entry name" value="Serine/threonine-protein kinase"/>
    <property type="match status" value="1"/>
</dbReference>
<dbReference type="EMBL" id="PKMF04000899">
    <property type="protein sequence ID" value="KAK7817131.1"/>
    <property type="molecule type" value="Genomic_DNA"/>
</dbReference>
<dbReference type="Gene3D" id="2.90.10.30">
    <property type="match status" value="1"/>
</dbReference>
<dbReference type="InterPro" id="IPR051343">
    <property type="entry name" value="G-type_lectin_kinases/EP1-like"/>
</dbReference>
<dbReference type="InterPro" id="IPR036426">
    <property type="entry name" value="Bulb-type_lectin_dom_sf"/>
</dbReference>
<dbReference type="AlphaFoldDB" id="A0AAW0ISN3"/>
<dbReference type="Proteomes" id="UP000237347">
    <property type="component" value="Unassembled WGS sequence"/>
</dbReference>
<dbReference type="Gene3D" id="2.90.10.10">
    <property type="entry name" value="Bulb-type lectin domain"/>
    <property type="match status" value="1"/>
</dbReference>
<comment type="caution">
    <text evidence="5">The sequence shown here is derived from an EMBL/GenBank/DDBJ whole genome shotgun (WGS) entry which is preliminary data.</text>
</comment>
<feature type="domain" description="Bulb-type lectin" evidence="4">
    <location>
        <begin position="37"/>
        <end position="157"/>
    </location>
</feature>
<reference evidence="5 6" key="1">
    <citation type="journal article" date="2018" name="Sci. Data">
        <title>The draft genome sequence of cork oak.</title>
        <authorList>
            <person name="Ramos A.M."/>
            <person name="Usie A."/>
            <person name="Barbosa P."/>
            <person name="Barros P.M."/>
            <person name="Capote T."/>
            <person name="Chaves I."/>
            <person name="Simoes F."/>
            <person name="Abreu I."/>
            <person name="Carrasquinho I."/>
            <person name="Faro C."/>
            <person name="Guimaraes J.B."/>
            <person name="Mendonca D."/>
            <person name="Nobrega F."/>
            <person name="Rodrigues L."/>
            <person name="Saibo N.J.M."/>
            <person name="Varela M.C."/>
            <person name="Egas C."/>
            <person name="Matos J."/>
            <person name="Miguel C.M."/>
            <person name="Oliveira M.M."/>
            <person name="Ricardo C.P."/>
            <person name="Goncalves S."/>
        </authorList>
    </citation>
    <scope>NUCLEOTIDE SEQUENCE [LARGE SCALE GENOMIC DNA]</scope>
    <source>
        <strain evidence="6">cv. HL8</strain>
    </source>
</reference>
<evidence type="ECO:0000256" key="1">
    <source>
        <dbReference type="ARBA" id="ARBA00022729"/>
    </source>
</evidence>
<evidence type="ECO:0000259" key="4">
    <source>
        <dbReference type="PROSITE" id="PS50927"/>
    </source>
</evidence>
<proteinExistence type="predicted"/>
<evidence type="ECO:0000256" key="2">
    <source>
        <dbReference type="ARBA" id="ARBA00023157"/>
    </source>
</evidence>
<evidence type="ECO:0000256" key="3">
    <source>
        <dbReference type="ARBA" id="ARBA00023180"/>
    </source>
</evidence>
<dbReference type="CDD" id="cd00028">
    <property type="entry name" value="B_lectin"/>
    <property type="match status" value="1"/>
</dbReference>
<dbReference type="PROSITE" id="PS50927">
    <property type="entry name" value="BULB_LECTIN"/>
    <property type="match status" value="1"/>
</dbReference>
<dbReference type="InterPro" id="IPR001480">
    <property type="entry name" value="Bulb-type_lectin_dom"/>
</dbReference>
<organism evidence="5 6">
    <name type="scientific">Quercus suber</name>
    <name type="common">Cork oak</name>
    <dbReference type="NCBI Taxonomy" id="58331"/>
    <lineage>
        <taxon>Eukaryota</taxon>
        <taxon>Viridiplantae</taxon>
        <taxon>Streptophyta</taxon>
        <taxon>Embryophyta</taxon>
        <taxon>Tracheophyta</taxon>
        <taxon>Spermatophyta</taxon>
        <taxon>Magnoliopsida</taxon>
        <taxon>eudicotyledons</taxon>
        <taxon>Gunneridae</taxon>
        <taxon>Pentapetalae</taxon>
        <taxon>rosids</taxon>
        <taxon>fabids</taxon>
        <taxon>Fagales</taxon>
        <taxon>Fagaceae</taxon>
        <taxon>Quercus</taxon>
    </lineage>
</organism>
<gene>
    <name evidence="5" type="primary">LECRK3_26</name>
    <name evidence="5" type="ORF">CFP56_043254</name>
</gene>
<name>A0AAW0ISN3_QUESU</name>
<dbReference type="PANTHER" id="PTHR47976">
    <property type="entry name" value="G-TYPE LECTIN S-RECEPTOR-LIKE SERINE/THREONINE-PROTEIN KINASE SD2-5"/>
    <property type="match status" value="1"/>
</dbReference>
<keyword evidence="2" id="KW-1015">Disulfide bond</keyword>
<keyword evidence="6" id="KW-1185">Reference proteome</keyword>
<dbReference type="SUPFAM" id="SSF51110">
    <property type="entry name" value="alpha-D-mannose-specific plant lectins"/>
    <property type="match status" value="1"/>
</dbReference>
<dbReference type="FunFam" id="2.90.10.10:FF:000006">
    <property type="entry name" value="Serine/threonine-protein kinase"/>
    <property type="match status" value="1"/>
</dbReference>
<keyword evidence="3" id="KW-0325">Glycoprotein</keyword>
<evidence type="ECO:0000313" key="5">
    <source>
        <dbReference type="EMBL" id="KAK7817131.1"/>
    </source>
</evidence>
<keyword evidence="1" id="KW-0732">Signal</keyword>
<dbReference type="Pfam" id="PF01453">
    <property type="entry name" value="B_lectin"/>
    <property type="match status" value="1"/>
</dbReference>
<evidence type="ECO:0000313" key="6">
    <source>
        <dbReference type="Proteomes" id="UP000237347"/>
    </source>
</evidence>